<comment type="caution">
    <text evidence="2">The sequence shown here is derived from an EMBL/GenBank/DDBJ whole genome shotgun (WGS) entry which is preliminary data.</text>
</comment>
<keyword evidence="1" id="KW-0472">Membrane</keyword>
<organism evidence="2 3">
    <name type="scientific">Clostridium paridis</name>
    <dbReference type="NCBI Taxonomy" id="2803863"/>
    <lineage>
        <taxon>Bacteria</taxon>
        <taxon>Bacillati</taxon>
        <taxon>Bacillota</taxon>
        <taxon>Clostridia</taxon>
        <taxon>Eubacteriales</taxon>
        <taxon>Clostridiaceae</taxon>
        <taxon>Clostridium</taxon>
    </lineage>
</organism>
<protein>
    <recommendedName>
        <fullName evidence="4">YtxH domain-containing protein</fullName>
    </recommendedName>
</protein>
<evidence type="ECO:0008006" key="4">
    <source>
        <dbReference type="Google" id="ProtNLM"/>
    </source>
</evidence>
<keyword evidence="1" id="KW-0812">Transmembrane</keyword>
<evidence type="ECO:0000256" key="1">
    <source>
        <dbReference type="SAM" id="Phobius"/>
    </source>
</evidence>
<keyword evidence="1" id="KW-1133">Transmembrane helix</keyword>
<name>A0A937FHL5_9CLOT</name>
<dbReference type="RefSeq" id="WP_202767788.1">
    <property type="nucleotide sequence ID" value="NZ_JAESWA010000022.1"/>
</dbReference>
<gene>
    <name evidence="2" type="ORF">JK634_11485</name>
</gene>
<dbReference type="EMBL" id="JAESWA010000022">
    <property type="protein sequence ID" value="MBL4932432.1"/>
    <property type="molecule type" value="Genomic_DNA"/>
</dbReference>
<accession>A0A937FHL5</accession>
<evidence type="ECO:0000313" key="3">
    <source>
        <dbReference type="Proteomes" id="UP000623681"/>
    </source>
</evidence>
<evidence type="ECO:0000313" key="2">
    <source>
        <dbReference type="EMBL" id="MBL4932432.1"/>
    </source>
</evidence>
<dbReference type="AlphaFoldDB" id="A0A937FHL5"/>
<feature type="transmembrane region" description="Helical" evidence="1">
    <location>
        <begin position="6"/>
        <end position="26"/>
    </location>
</feature>
<sequence>MKKYLSGITTGAIVGAAFGMMILPQLDRRTQKTFRKVGRKVIDMAEDKVDIMGWMK</sequence>
<keyword evidence="3" id="KW-1185">Reference proteome</keyword>
<proteinExistence type="predicted"/>
<dbReference type="Proteomes" id="UP000623681">
    <property type="component" value="Unassembled WGS sequence"/>
</dbReference>
<reference evidence="2" key="1">
    <citation type="submission" date="2021-01" db="EMBL/GenBank/DDBJ databases">
        <title>Genome public.</title>
        <authorList>
            <person name="Liu C."/>
            <person name="Sun Q."/>
        </authorList>
    </citation>
    <scope>NUCLEOTIDE SEQUENCE</scope>
    <source>
        <strain evidence="2">YIM B02565</strain>
    </source>
</reference>